<dbReference type="SUPFAM" id="SSF111369">
    <property type="entry name" value="HlyD-like secretion proteins"/>
    <property type="match status" value="1"/>
</dbReference>
<geneLocation type="plasmid" evidence="5 6">
    <name>unnamed1</name>
</geneLocation>
<gene>
    <name evidence="5" type="ORF">PR018_24820</name>
</gene>
<evidence type="ECO:0000256" key="2">
    <source>
        <dbReference type="SAM" id="SignalP"/>
    </source>
</evidence>
<dbReference type="Gene3D" id="2.40.420.20">
    <property type="match status" value="1"/>
</dbReference>
<name>A0ABY8IPE8_9HYPH</name>
<dbReference type="NCBIfam" id="TIGR01730">
    <property type="entry name" value="RND_mfp"/>
    <property type="match status" value="1"/>
</dbReference>
<dbReference type="InterPro" id="IPR058792">
    <property type="entry name" value="Beta-barrel_RND_2"/>
</dbReference>
<dbReference type="Pfam" id="PF25954">
    <property type="entry name" value="Beta-barrel_RND_2"/>
    <property type="match status" value="1"/>
</dbReference>
<keyword evidence="2" id="KW-0732">Signal</keyword>
<dbReference type="Gene3D" id="1.10.287.470">
    <property type="entry name" value="Helix hairpin bin"/>
    <property type="match status" value="1"/>
</dbReference>
<feature type="chain" id="PRO_5045937311" evidence="2">
    <location>
        <begin position="20"/>
        <end position="358"/>
    </location>
</feature>
<dbReference type="PROSITE" id="PS51257">
    <property type="entry name" value="PROKAR_LIPOPROTEIN"/>
    <property type="match status" value="1"/>
</dbReference>
<dbReference type="Gene3D" id="2.40.50.100">
    <property type="match status" value="1"/>
</dbReference>
<organism evidence="5 6">
    <name type="scientific">Rhizobium rhododendri</name>
    <dbReference type="NCBI Taxonomy" id="2506430"/>
    <lineage>
        <taxon>Bacteria</taxon>
        <taxon>Pseudomonadati</taxon>
        <taxon>Pseudomonadota</taxon>
        <taxon>Alphaproteobacteria</taxon>
        <taxon>Hyphomicrobiales</taxon>
        <taxon>Rhizobiaceae</taxon>
        <taxon>Rhizobium/Agrobacterium group</taxon>
        <taxon>Rhizobium</taxon>
    </lineage>
</organism>
<reference evidence="5 6" key="1">
    <citation type="journal article" date="2019" name="Phytopathology">
        <title>A Novel Group of Rhizobium tumorigenes-Like Agrobacteria Associated with Crown Gall Disease of Rhododendron and Blueberry.</title>
        <authorList>
            <person name="Kuzmanovic N."/>
            <person name="Behrens P."/>
            <person name="Idczak E."/>
            <person name="Wagner S."/>
            <person name="Gotz M."/>
            <person name="Sproer C."/>
            <person name="Bunk B."/>
            <person name="Overmann J."/>
            <person name="Smalla K."/>
        </authorList>
    </citation>
    <scope>NUCLEOTIDE SEQUENCE [LARGE SCALE GENOMIC DNA]</scope>
    <source>
        <strain evidence="6">rho-6.2</strain>
    </source>
</reference>
<evidence type="ECO:0000259" key="3">
    <source>
        <dbReference type="Pfam" id="PF25876"/>
    </source>
</evidence>
<evidence type="ECO:0000256" key="1">
    <source>
        <dbReference type="ARBA" id="ARBA00009477"/>
    </source>
</evidence>
<feature type="domain" description="CusB-like beta-barrel" evidence="4">
    <location>
        <begin position="206"/>
        <end position="262"/>
    </location>
</feature>
<dbReference type="PANTHER" id="PTHR30469:SF38">
    <property type="entry name" value="HLYD FAMILY SECRETION PROTEIN"/>
    <property type="match status" value="1"/>
</dbReference>
<dbReference type="Pfam" id="PF25876">
    <property type="entry name" value="HH_MFP_RND"/>
    <property type="match status" value="1"/>
</dbReference>
<dbReference type="InterPro" id="IPR058624">
    <property type="entry name" value="MdtA-like_HH"/>
</dbReference>
<evidence type="ECO:0000313" key="6">
    <source>
        <dbReference type="Proteomes" id="UP000318939"/>
    </source>
</evidence>
<dbReference type="Gene3D" id="2.40.30.170">
    <property type="match status" value="1"/>
</dbReference>
<keyword evidence="6" id="KW-1185">Reference proteome</keyword>
<evidence type="ECO:0000259" key="4">
    <source>
        <dbReference type="Pfam" id="PF25954"/>
    </source>
</evidence>
<comment type="similarity">
    <text evidence="1">Belongs to the membrane fusion protein (MFP) (TC 8.A.1) family.</text>
</comment>
<accession>A0ABY8IPE8</accession>
<protein>
    <submittedName>
        <fullName evidence="5">Efflux RND transporter periplasmic adaptor subunit</fullName>
    </submittedName>
</protein>
<dbReference type="EMBL" id="CP117268">
    <property type="protein sequence ID" value="WFS25449.1"/>
    <property type="molecule type" value="Genomic_DNA"/>
</dbReference>
<dbReference type="RefSeq" id="WP_142832368.1">
    <property type="nucleotide sequence ID" value="NZ_CP117268.1"/>
</dbReference>
<dbReference type="PANTHER" id="PTHR30469">
    <property type="entry name" value="MULTIDRUG RESISTANCE PROTEIN MDTA"/>
    <property type="match status" value="1"/>
</dbReference>
<proteinExistence type="inferred from homology"/>
<feature type="signal peptide" evidence="2">
    <location>
        <begin position="1"/>
        <end position="19"/>
    </location>
</feature>
<keyword evidence="5" id="KW-0614">Plasmid</keyword>
<evidence type="ECO:0000313" key="5">
    <source>
        <dbReference type="EMBL" id="WFS25449.1"/>
    </source>
</evidence>
<feature type="domain" description="Multidrug resistance protein MdtA-like alpha-helical hairpin" evidence="3">
    <location>
        <begin position="98"/>
        <end position="166"/>
    </location>
</feature>
<dbReference type="Proteomes" id="UP000318939">
    <property type="component" value="Plasmid unnamed1"/>
</dbReference>
<reference evidence="5 6" key="2">
    <citation type="journal article" date="2023" name="MicrobiologyOpen">
        <title>Genomics of the tumorigenes clade of the family Rhizobiaceae and description of Rhizobium rhododendri sp. nov.</title>
        <authorList>
            <person name="Kuzmanovic N."/>
            <person name="diCenzo G.C."/>
            <person name="Bunk B."/>
            <person name="Sproeer C."/>
            <person name="Fruehling A."/>
            <person name="Neumann-Schaal M."/>
            <person name="Overmann J."/>
            <person name="Smalla K."/>
        </authorList>
    </citation>
    <scope>NUCLEOTIDE SEQUENCE [LARGE SCALE GENOMIC DNA]</scope>
    <source>
        <strain evidence="6">rho-6.2</strain>
        <plasmid evidence="5 6">unnamed1</plasmid>
    </source>
</reference>
<dbReference type="InterPro" id="IPR006143">
    <property type="entry name" value="RND_pump_MFP"/>
</dbReference>
<sequence>MLSRILACCAILCATGLTACSDDAAPPSRARTVRVVTVQSQLIGQAFSQTGEVQPRYQIPMSFRLEGKIVFRIENGTSVKAGDVLASVDKIPSSINVSSASAQVDVAKSDVGLAELTAARNWELFSKDAISRAQLQQGDANLHAAKSKLEAASAALDSARQSLSYTDLRADRDGIVSGVSAGVGQVVTSGQTVMTLSSNAELDAVFDIPEQLWNENLNDPEIQIRLLSDPTKTATGKVREVTPSADATTRTYRVRVTLQHPVQGFPMGAAVSGKVILSPKRLFEVPSSALVRLGQDQAVFVYVPPSKTVHARAVKIERYAGRSMFVSDGLGDGDLVATAGVTKLRDGEAVTVEKDDRL</sequence>